<evidence type="ECO:0000256" key="6">
    <source>
        <dbReference type="SAM" id="MobiDB-lite"/>
    </source>
</evidence>
<evidence type="ECO:0000313" key="9">
    <source>
        <dbReference type="Proteomes" id="UP000001847"/>
    </source>
</evidence>
<keyword evidence="9" id="KW-1185">Reference proteome</keyword>
<evidence type="ECO:0000256" key="2">
    <source>
        <dbReference type="ARBA" id="ARBA00022475"/>
    </source>
</evidence>
<feature type="transmembrane region" description="Helical" evidence="7">
    <location>
        <begin position="127"/>
        <end position="147"/>
    </location>
</feature>
<name>B0SM02_LEPBP</name>
<organism evidence="8 9">
    <name type="scientific">Leptospira biflexa serovar Patoc (strain Patoc 1 / ATCC 23582 / Paris)</name>
    <dbReference type="NCBI Taxonomy" id="456481"/>
    <lineage>
        <taxon>Bacteria</taxon>
        <taxon>Pseudomonadati</taxon>
        <taxon>Spirochaetota</taxon>
        <taxon>Spirochaetia</taxon>
        <taxon>Leptospirales</taxon>
        <taxon>Leptospiraceae</taxon>
        <taxon>Leptospira</taxon>
    </lineage>
</organism>
<accession>B0SM02</accession>
<reference evidence="8 9" key="1">
    <citation type="journal article" date="2008" name="PLoS ONE">
        <title>Genome sequence of the saprophyte Leptospira biflexa provides insights into the evolution of Leptospira and the pathogenesis of leptospirosis.</title>
        <authorList>
            <person name="Picardeau M."/>
            <person name="Bulach D.M."/>
            <person name="Bouchier C."/>
            <person name="Zuerner R.L."/>
            <person name="Zidane N."/>
            <person name="Wilson P.J."/>
            <person name="Creno S."/>
            <person name="Kuczek E.S."/>
            <person name="Bommezzadri S."/>
            <person name="Davis J.C."/>
            <person name="McGrath A."/>
            <person name="Johnson M.J."/>
            <person name="Boursaux-Eude C."/>
            <person name="Seemann T."/>
            <person name="Rouy Z."/>
            <person name="Coppel R.L."/>
            <person name="Rood J.I."/>
            <person name="Lajus A."/>
            <person name="Davies J.K."/>
            <person name="Medigue C."/>
            <person name="Adler B."/>
        </authorList>
    </citation>
    <scope>NUCLEOTIDE SEQUENCE [LARGE SCALE GENOMIC DNA]</scope>
    <source>
        <strain evidence="9">Patoc 1 / ATCC 23582 / Paris</strain>
    </source>
</reference>
<dbReference type="EMBL" id="CP000786">
    <property type="protein sequence ID" value="ABZ98632.1"/>
    <property type="molecule type" value="Genomic_DNA"/>
</dbReference>
<comment type="subcellular location">
    <subcellularLocation>
        <location evidence="1">Cell membrane</location>
    </subcellularLocation>
</comment>
<protein>
    <submittedName>
        <fullName evidence="8">Putative flagellar biogenesis protein FliO</fullName>
    </submittedName>
</protein>
<sequence length="283" mass="31147">MIQADRKIKKGSREVMYFSIVFLFSFFPLLNPLFSQTTDTKELDQILRQELGETKSKPVGSDSGSNGNSGSNPNFDSNSNGKSANGNTSNPQANGSQSASSEGNKEEPNLIQERYAENQDDSPSATWILLKILFVLAILVGAGYYLILQMQKSKSAKYPVKGFMKVLSSLPLSATQSVQIIEVGGRTLVLGVADGSVSLLTEVTAPDEKNQIQKMKEEADPYVPNFLETVLESLQSKAQRKIRINPNQMETLEMDGAAEIQRKAKEGLERLRKHRKLLEGGET</sequence>
<dbReference type="InterPro" id="IPR022781">
    <property type="entry name" value="Flagellar_biosynth_FliO"/>
</dbReference>
<evidence type="ECO:0000256" key="7">
    <source>
        <dbReference type="SAM" id="Phobius"/>
    </source>
</evidence>
<keyword evidence="2" id="KW-1003">Cell membrane</keyword>
<dbReference type="Proteomes" id="UP000001847">
    <property type="component" value="Chromosome I"/>
</dbReference>
<evidence type="ECO:0000256" key="3">
    <source>
        <dbReference type="ARBA" id="ARBA00022692"/>
    </source>
</evidence>
<dbReference type="HOGENOM" id="CLU_982790_0_0_12"/>
<dbReference type="KEGG" id="lbi:LEPBI_I2551"/>
<dbReference type="GO" id="GO:0044781">
    <property type="term" value="P:bacterial-type flagellum organization"/>
    <property type="evidence" value="ECO:0007669"/>
    <property type="project" value="InterPro"/>
</dbReference>
<keyword evidence="4 7" id="KW-1133">Transmembrane helix</keyword>
<evidence type="ECO:0000256" key="1">
    <source>
        <dbReference type="ARBA" id="ARBA00004236"/>
    </source>
</evidence>
<keyword evidence="3 7" id="KW-0812">Transmembrane</keyword>
<feature type="compositionally biased region" description="Low complexity" evidence="6">
    <location>
        <begin position="60"/>
        <end position="81"/>
    </location>
</feature>
<dbReference type="Pfam" id="PF04347">
    <property type="entry name" value="FliO"/>
    <property type="match status" value="1"/>
</dbReference>
<keyword evidence="8" id="KW-0966">Cell projection</keyword>
<feature type="region of interest" description="Disordered" evidence="6">
    <location>
        <begin position="51"/>
        <end position="107"/>
    </location>
</feature>
<proteinExistence type="predicted"/>
<keyword evidence="8" id="KW-0282">Flagellum</keyword>
<dbReference type="AlphaFoldDB" id="B0SM02"/>
<gene>
    <name evidence="8" type="ordered locus">LEPBI_I2551</name>
</gene>
<keyword evidence="8" id="KW-0969">Cilium</keyword>
<evidence type="ECO:0000256" key="4">
    <source>
        <dbReference type="ARBA" id="ARBA00022989"/>
    </source>
</evidence>
<dbReference type="STRING" id="456481.LEPBI_I2551"/>
<evidence type="ECO:0000313" key="8">
    <source>
        <dbReference type="EMBL" id="ABZ98632.1"/>
    </source>
</evidence>
<feature type="transmembrane region" description="Helical" evidence="7">
    <location>
        <begin position="15"/>
        <end position="34"/>
    </location>
</feature>
<evidence type="ECO:0000256" key="5">
    <source>
        <dbReference type="ARBA" id="ARBA00023136"/>
    </source>
</evidence>
<keyword evidence="5 7" id="KW-0472">Membrane</keyword>
<dbReference type="GO" id="GO:0016020">
    <property type="term" value="C:membrane"/>
    <property type="evidence" value="ECO:0007669"/>
    <property type="project" value="InterPro"/>
</dbReference>
<feature type="compositionally biased region" description="Polar residues" evidence="6">
    <location>
        <begin position="82"/>
        <end position="102"/>
    </location>
</feature>